<dbReference type="Pfam" id="PF00356">
    <property type="entry name" value="LacI"/>
    <property type="match status" value="1"/>
</dbReference>
<keyword evidence="2" id="KW-0238">DNA-binding</keyword>
<dbReference type="PANTHER" id="PTHR30146:SF105">
    <property type="entry name" value="CATABOLITE CONTROL PROTEIN B"/>
    <property type="match status" value="1"/>
</dbReference>
<gene>
    <name evidence="5" type="ORF">J27TS8_41700</name>
</gene>
<dbReference type="PROSITE" id="PS00356">
    <property type="entry name" value="HTH_LACI_1"/>
    <property type="match status" value="1"/>
</dbReference>
<dbReference type="PANTHER" id="PTHR30146">
    <property type="entry name" value="LACI-RELATED TRANSCRIPTIONAL REPRESSOR"/>
    <property type="match status" value="1"/>
</dbReference>
<dbReference type="GO" id="GO:0000976">
    <property type="term" value="F:transcription cis-regulatory region binding"/>
    <property type="evidence" value="ECO:0007669"/>
    <property type="project" value="TreeGrafter"/>
</dbReference>
<comment type="caution">
    <text evidence="5">The sequence shown here is derived from an EMBL/GenBank/DDBJ whole genome shotgun (WGS) entry which is preliminary data.</text>
</comment>
<feature type="domain" description="HTH lacI-type" evidence="4">
    <location>
        <begin position="2"/>
        <end position="56"/>
    </location>
</feature>
<evidence type="ECO:0000256" key="3">
    <source>
        <dbReference type="ARBA" id="ARBA00023163"/>
    </source>
</evidence>
<dbReference type="CDD" id="cd06286">
    <property type="entry name" value="PBP1_CcpB-like"/>
    <property type="match status" value="1"/>
</dbReference>
<dbReference type="RefSeq" id="WP_095314183.1">
    <property type="nucleotide sequence ID" value="NZ_BORC01000011.1"/>
</dbReference>
<organism evidence="5 6">
    <name type="scientific">Robertmurraya siralis</name>
    <dbReference type="NCBI Taxonomy" id="77777"/>
    <lineage>
        <taxon>Bacteria</taxon>
        <taxon>Bacillati</taxon>
        <taxon>Bacillota</taxon>
        <taxon>Bacilli</taxon>
        <taxon>Bacillales</taxon>
        <taxon>Bacillaceae</taxon>
        <taxon>Robertmurraya</taxon>
    </lineage>
</organism>
<dbReference type="Gene3D" id="3.40.50.2300">
    <property type="match status" value="2"/>
</dbReference>
<dbReference type="InterPro" id="IPR010982">
    <property type="entry name" value="Lambda_DNA-bd_dom_sf"/>
</dbReference>
<dbReference type="InterPro" id="IPR000843">
    <property type="entry name" value="HTH_LacI"/>
</dbReference>
<dbReference type="OrthoDB" id="9798934at2"/>
<accession>A0A920BW81</accession>
<dbReference type="EMBL" id="BORC01000011">
    <property type="protein sequence ID" value="GIN64177.1"/>
    <property type="molecule type" value="Genomic_DNA"/>
</dbReference>
<dbReference type="Pfam" id="PF00532">
    <property type="entry name" value="Peripla_BP_1"/>
    <property type="match status" value="1"/>
</dbReference>
<keyword evidence="6" id="KW-1185">Reference proteome</keyword>
<dbReference type="Proteomes" id="UP000682111">
    <property type="component" value="Unassembled WGS sequence"/>
</dbReference>
<evidence type="ECO:0000313" key="5">
    <source>
        <dbReference type="EMBL" id="GIN64177.1"/>
    </source>
</evidence>
<sequence>MTNIKDLAKMANVSVSTVSRVLNNHPYVKEEKRLAVLEAIKKCNYQQNINAVHLSKGKTQLVGVVLPFTDLPYFGQLLKGIANQALEHNYKLIIFQTNYIESRELEALQMLKQKQIDSLIICSRTCNLALIQEYLSYGPIVLCEKVEDTHLAATFVNHYQTFMKALDYLYEKGHRRIGYTLGRKTGTNSHERQSAYADFIKKYQLPNNPDYIITGCYHLEDGSQVVQSIQAMSEPPSALLVTSDQVAAGIVAYCQNQQIAIPDELALIGFDNQPIAKMLGITTIEIPIEEIGKNLFLQAINEEISSIEMEAKLIERGTV</sequence>
<dbReference type="SMART" id="SM00354">
    <property type="entry name" value="HTH_LACI"/>
    <property type="match status" value="1"/>
</dbReference>
<name>A0A920BW81_9BACI</name>
<keyword evidence="1" id="KW-0805">Transcription regulation</keyword>
<evidence type="ECO:0000313" key="6">
    <source>
        <dbReference type="Proteomes" id="UP000682111"/>
    </source>
</evidence>
<evidence type="ECO:0000259" key="4">
    <source>
        <dbReference type="PROSITE" id="PS50932"/>
    </source>
</evidence>
<dbReference type="CDD" id="cd01392">
    <property type="entry name" value="HTH_LacI"/>
    <property type="match status" value="1"/>
</dbReference>
<dbReference type="GO" id="GO:0003700">
    <property type="term" value="F:DNA-binding transcription factor activity"/>
    <property type="evidence" value="ECO:0007669"/>
    <property type="project" value="TreeGrafter"/>
</dbReference>
<dbReference type="InterPro" id="IPR001761">
    <property type="entry name" value="Peripla_BP/Lac1_sug-bd_dom"/>
</dbReference>
<evidence type="ECO:0000256" key="2">
    <source>
        <dbReference type="ARBA" id="ARBA00023125"/>
    </source>
</evidence>
<dbReference type="InterPro" id="IPR028082">
    <property type="entry name" value="Peripla_BP_I"/>
</dbReference>
<evidence type="ECO:0000256" key="1">
    <source>
        <dbReference type="ARBA" id="ARBA00023015"/>
    </source>
</evidence>
<dbReference type="PRINTS" id="PR00036">
    <property type="entry name" value="HTHLACI"/>
</dbReference>
<dbReference type="Gene3D" id="1.10.260.40">
    <property type="entry name" value="lambda repressor-like DNA-binding domains"/>
    <property type="match status" value="1"/>
</dbReference>
<dbReference type="SUPFAM" id="SSF53822">
    <property type="entry name" value="Periplasmic binding protein-like I"/>
    <property type="match status" value="1"/>
</dbReference>
<keyword evidence="3" id="KW-0804">Transcription</keyword>
<proteinExistence type="predicted"/>
<dbReference type="PROSITE" id="PS50932">
    <property type="entry name" value="HTH_LACI_2"/>
    <property type="match status" value="1"/>
</dbReference>
<dbReference type="AlphaFoldDB" id="A0A920BW81"/>
<reference evidence="5" key="1">
    <citation type="submission" date="2021-03" db="EMBL/GenBank/DDBJ databases">
        <title>Antimicrobial resistance genes in bacteria isolated from Japanese honey, and their potential for conferring macrolide and lincosamide resistance in the American foulbrood pathogen Paenibacillus larvae.</title>
        <authorList>
            <person name="Okamoto M."/>
            <person name="Kumagai M."/>
            <person name="Kanamori H."/>
            <person name="Takamatsu D."/>
        </authorList>
    </citation>
    <scope>NUCLEOTIDE SEQUENCE</scope>
    <source>
        <strain evidence="5">J27TS8</strain>
    </source>
</reference>
<protein>
    <submittedName>
        <fullName evidence="5">LacI family transcriptional regulator</fullName>
    </submittedName>
</protein>
<dbReference type="SUPFAM" id="SSF47413">
    <property type="entry name" value="lambda repressor-like DNA-binding domains"/>
    <property type="match status" value="1"/>
</dbReference>